<dbReference type="InterPro" id="IPR029063">
    <property type="entry name" value="SAM-dependent_MTases_sf"/>
</dbReference>
<dbReference type="CDD" id="cd02440">
    <property type="entry name" value="AdoMet_MTases"/>
    <property type="match status" value="1"/>
</dbReference>
<reference evidence="4" key="1">
    <citation type="journal article" date="2023" name="Mol. Phylogenet. Evol.">
        <title>Genome-scale phylogeny and comparative genomics of the fungal order Sordariales.</title>
        <authorList>
            <person name="Hensen N."/>
            <person name="Bonometti L."/>
            <person name="Westerberg I."/>
            <person name="Brannstrom I.O."/>
            <person name="Guillou S."/>
            <person name="Cros-Aarteil S."/>
            <person name="Calhoun S."/>
            <person name="Haridas S."/>
            <person name="Kuo A."/>
            <person name="Mondo S."/>
            <person name="Pangilinan J."/>
            <person name="Riley R."/>
            <person name="LaButti K."/>
            <person name="Andreopoulos B."/>
            <person name="Lipzen A."/>
            <person name="Chen C."/>
            <person name="Yan M."/>
            <person name="Daum C."/>
            <person name="Ng V."/>
            <person name="Clum A."/>
            <person name="Steindorff A."/>
            <person name="Ohm R.A."/>
            <person name="Martin F."/>
            <person name="Silar P."/>
            <person name="Natvig D.O."/>
            <person name="Lalanne C."/>
            <person name="Gautier V."/>
            <person name="Ament-Velasquez S.L."/>
            <person name="Kruys A."/>
            <person name="Hutchinson M.I."/>
            <person name="Powell A.J."/>
            <person name="Barry K."/>
            <person name="Miller A.N."/>
            <person name="Grigoriev I.V."/>
            <person name="Debuchy R."/>
            <person name="Gladieux P."/>
            <person name="Hiltunen Thoren M."/>
            <person name="Johannesson H."/>
        </authorList>
    </citation>
    <scope>NUCLEOTIDE SEQUENCE</scope>
    <source>
        <strain evidence="4">PSN243</strain>
    </source>
</reference>
<dbReference type="AlphaFoldDB" id="A0AAV9GH58"/>
<organism evidence="4 5">
    <name type="scientific">Podospora aff. communis PSN243</name>
    <dbReference type="NCBI Taxonomy" id="3040156"/>
    <lineage>
        <taxon>Eukaryota</taxon>
        <taxon>Fungi</taxon>
        <taxon>Dikarya</taxon>
        <taxon>Ascomycota</taxon>
        <taxon>Pezizomycotina</taxon>
        <taxon>Sordariomycetes</taxon>
        <taxon>Sordariomycetidae</taxon>
        <taxon>Sordariales</taxon>
        <taxon>Podosporaceae</taxon>
        <taxon>Podospora</taxon>
    </lineage>
</organism>
<dbReference type="GO" id="GO:0032259">
    <property type="term" value="P:methylation"/>
    <property type="evidence" value="ECO:0007669"/>
    <property type="project" value="UniProtKB-KW"/>
</dbReference>
<protein>
    <submittedName>
        <fullName evidence="4">S-adenosyl-L-methionine-dependent methyltransferase</fullName>
    </submittedName>
</protein>
<dbReference type="Pfam" id="PF13649">
    <property type="entry name" value="Methyltransf_25"/>
    <property type="match status" value="1"/>
</dbReference>
<evidence type="ECO:0000259" key="3">
    <source>
        <dbReference type="Pfam" id="PF13649"/>
    </source>
</evidence>
<dbReference type="GO" id="GO:0008168">
    <property type="term" value="F:methyltransferase activity"/>
    <property type="evidence" value="ECO:0007669"/>
    <property type="project" value="UniProtKB-KW"/>
</dbReference>
<gene>
    <name evidence="4" type="ORF">QBC34DRAFT_469690</name>
</gene>
<dbReference type="PANTHER" id="PTHR43861:SF1">
    <property type="entry name" value="TRANS-ACONITATE 2-METHYLTRANSFERASE"/>
    <property type="match status" value="1"/>
</dbReference>
<keyword evidence="2" id="KW-0808">Transferase</keyword>
<evidence type="ECO:0000256" key="2">
    <source>
        <dbReference type="ARBA" id="ARBA00022679"/>
    </source>
</evidence>
<evidence type="ECO:0000313" key="4">
    <source>
        <dbReference type="EMBL" id="KAK4446346.1"/>
    </source>
</evidence>
<comment type="caution">
    <text evidence="4">The sequence shown here is derived from an EMBL/GenBank/DDBJ whole genome shotgun (WGS) entry which is preliminary data.</text>
</comment>
<name>A0AAV9GH58_9PEZI</name>
<dbReference type="EMBL" id="MU865957">
    <property type="protein sequence ID" value="KAK4446346.1"/>
    <property type="molecule type" value="Genomic_DNA"/>
</dbReference>
<dbReference type="SUPFAM" id="SSF53335">
    <property type="entry name" value="S-adenosyl-L-methionine-dependent methyltransferases"/>
    <property type="match status" value="1"/>
</dbReference>
<dbReference type="Proteomes" id="UP001321760">
    <property type="component" value="Unassembled WGS sequence"/>
</dbReference>
<sequence length="273" mass="29931">MPTPTQYDQIGTRYNTIKQLPITTIEQSNLHAAVSPSVHNARVLDLACGTGYYSRLLLTWGAASVVGVDISPAMISAAEAETSPDIPKEKLNFEVGDATSLGVIDGGEFDLVTAVWLCPYASGEEELRGMFETVAGNLKEGGTFVGLANPAVKKGDMEKWKGFNDGVMEGREKAWGVEIRYGEALGNGGYAVRVTTRAREEGGEPVAFGAYHLPTEMYEDAAREAGMKGKLEWKEVRFLEEVREEAIAAVGEEYFRQFFEEFKPHFGVFVIQK</sequence>
<evidence type="ECO:0000313" key="5">
    <source>
        <dbReference type="Proteomes" id="UP001321760"/>
    </source>
</evidence>
<keyword evidence="5" id="KW-1185">Reference proteome</keyword>
<proteinExistence type="predicted"/>
<reference evidence="4" key="2">
    <citation type="submission" date="2023-05" db="EMBL/GenBank/DDBJ databases">
        <authorList>
            <consortium name="Lawrence Berkeley National Laboratory"/>
            <person name="Steindorff A."/>
            <person name="Hensen N."/>
            <person name="Bonometti L."/>
            <person name="Westerberg I."/>
            <person name="Brannstrom I.O."/>
            <person name="Guillou S."/>
            <person name="Cros-Aarteil S."/>
            <person name="Calhoun S."/>
            <person name="Haridas S."/>
            <person name="Kuo A."/>
            <person name="Mondo S."/>
            <person name="Pangilinan J."/>
            <person name="Riley R."/>
            <person name="Labutti K."/>
            <person name="Andreopoulos B."/>
            <person name="Lipzen A."/>
            <person name="Chen C."/>
            <person name="Yanf M."/>
            <person name="Daum C."/>
            <person name="Ng V."/>
            <person name="Clum A."/>
            <person name="Ohm R."/>
            <person name="Martin F."/>
            <person name="Silar P."/>
            <person name="Natvig D."/>
            <person name="Lalanne C."/>
            <person name="Gautier V."/>
            <person name="Ament-Velasquez S.L."/>
            <person name="Kruys A."/>
            <person name="Hutchinson M.I."/>
            <person name="Powell A.J."/>
            <person name="Barry K."/>
            <person name="Miller A.N."/>
            <person name="Grigoriev I.V."/>
            <person name="Debuchy R."/>
            <person name="Gladieux P."/>
            <person name="Thoren M.H."/>
            <person name="Johannesson H."/>
        </authorList>
    </citation>
    <scope>NUCLEOTIDE SEQUENCE</scope>
    <source>
        <strain evidence="4">PSN243</strain>
    </source>
</reference>
<keyword evidence="1 4" id="KW-0489">Methyltransferase</keyword>
<feature type="domain" description="Methyltransferase" evidence="3">
    <location>
        <begin position="43"/>
        <end position="142"/>
    </location>
</feature>
<evidence type="ECO:0000256" key="1">
    <source>
        <dbReference type="ARBA" id="ARBA00022603"/>
    </source>
</evidence>
<dbReference type="InterPro" id="IPR041698">
    <property type="entry name" value="Methyltransf_25"/>
</dbReference>
<dbReference type="Gene3D" id="3.40.50.150">
    <property type="entry name" value="Vaccinia Virus protein VP39"/>
    <property type="match status" value="1"/>
</dbReference>
<accession>A0AAV9GH58</accession>
<dbReference type="PANTHER" id="PTHR43861">
    <property type="entry name" value="TRANS-ACONITATE 2-METHYLTRANSFERASE-RELATED"/>
    <property type="match status" value="1"/>
</dbReference>